<name>A0A7W2D8X4_9ACTN</name>
<evidence type="ECO:0000313" key="2">
    <source>
        <dbReference type="EMBL" id="MBA4866915.1"/>
    </source>
</evidence>
<sequence>MAVCAKLGDTRRYSSSREVVRTTGLDVIVYASDTQCSPRHLARQGPLLPRWKLFEAAQCDARPSALGYAYYQ</sequence>
<dbReference type="GO" id="GO:0004803">
    <property type="term" value="F:transposase activity"/>
    <property type="evidence" value="ECO:0007669"/>
    <property type="project" value="InterPro"/>
</dbReference>
<evidence type="ECO:0000259" key="1">
    <source>
        <dbReference type="Pfam" id="PF02371"/>
    </source>
</evidence>
<keyword evidence="3" id="KW-1185">Reference proteome</keyword>
<protein>
    <submittedName>
        <fullName evidence="2">Transposase</fullName>
    </submittedName>
</protein>
<dbReference type="Proteomes" id="UP000586976">
    <property type="component" value="Unassembled WGS sequence"/>
</dbReference>
<proteinExistence type="predicted"/>
<organism evidence="2 3">
    <name type="scientific">Streptomyces himalayensis subsp. aureolus</name>
    <dbReference type="NCBI Taxonomy" id="2758039"/>
    <lineage>
        <taxon>Bacteria</taxon>
        <taxon>Bacillati</taxon>
        <taxon>Actinomycetota</taxon>
        <taxon>Actinomycetes</taxon>
        <taxon>Kitasatosporales</taxon>
        <taxon>Streptomycetaceae</taxon>
        <taxon>Streptomyces</taxon>
        <taxon>Streptomyces himalayensis</taxon>
    </lineage>
</organism>
<feature type="domain" description="Transposase IS116/IS110/IS902 C-terminal" evidence="1">
    <location>
        <begin position="2"/>
        <end position="72"/>
    </location>
</feature>
<dbReference type="GO" id="GO:0006313">
    <property type="term" value="P:DNA transposition"/>
    <property type="evidence" value="ECO:0007669"/>
    <property type="project" value="InterPro"/>
</dbReference>
<reference evidence="2 3" key="1">
    <citation type="submission" date="2020-07" db="EMBL/GenBank/DDBJ databases">
        <title>Streptomyces isolated from Indian soil.</title>
        <authorList>
            <person name="Mandal S."/>
            <person name="Maiti P.K."/>
        </authorList>
    </citation>
    <scope>NUCLEOTIDE SEQUENCE [LARGE SCALE GENOMIC DNA]</scope>
    <source>
        <strain evidence="2 3">PSKA54</strain>
    </source>
</reference>
<comment type="caution">
    <text evidence="2">The sequence shown here is derived from an EMBL/GenBank/DDBJ whole genome shotgun (WGS) entry which is preliminary data.</text>
</comment>
<dbReference type="InterPro" id="IPR003346">
    <property type="entry name" value="Transposase_20"/>
</dbReference>
<accession>A0A7W2D8X4</accession>
<dbReference type="Pfam" id="PF02371">
    <property type="entry name" value="Transposase_20"/>
    <property type="match status" value="1"/>
</dbReference>
<gene>
    <name evidence="2" type="ORF">H1V43_37600</name>
</gene>
<dbReference type="AlphaFoldDB" id="A0A7W2D8X4"/>
<evidence type="ECO:0000313" key="3">
    <source>
        <dbReference type="Proteomes" id="UP000586976"/>
    </source>
</evidence>
<dbReference type="EMBL" id="JACEQY010000080">
    <property type="protein sequence ID" value="MBA4866915.1"/>
    <property type="molecule type" value="Genomic_DNA"/>
</dbReference>
<dbReference type="GO" id="GO:0003677">
    <property type="term" value="F:DNA binding"/>
    <property type="evidence" value="ECO:0007669"/>
    <property type="project" value="InterPro"/>
</dbReference>